<dbReference type="RefSeq" id="WP_077027409.1">
    <property type="nucleotide sequence ID" value="NZ_CP017641.1"/>
</dbReference>
<keyword evidence="1" id="KW-0812">Transmembrane</keyword>
<dbReference type="OrthoDB" id="284983at2"/>
<sequence>MTTDTVPPYRPDISSLLAQPHDPWLGAHELSEYTFCDRAGLNTTHLEAADHGQDDNHVPPLDYQPEYDPDAIQRYLHVYSVRVVSWGMACMVMTLLRATTFQNNGLTWLMALLSSAGFLILGISDAGQLLFWYRQYWRSRMGDATLPDPVNPEPEAIHWWHFHRAGFVSASTVGGLQDDELHLAGQPFKLLQRGNEYVPVFLKRGDSTRLFPQHFVRIAVYCLLLQRQTNGIARYGLVLNAGTFDCVAIKFNRESFDLLSLNLIDARRTARHYRELDQSPPPPKPYLCRKCPFGKPLSVDTAESLIQREQTGLVPRANIGSDGRRYHAHCGDRFHWMPPHQQVVELGIPH</sequence>
<name>A0A1P8WQP5_9PLAN</name>
<proteinExistence type="predicted"/>
<organism evidence="2 3">
    <name type="scientific">Fuerstiella marisgermanici</name>
    <dbReference type="NCBI Taxonomy" id="1891926"/>
    <lineage>
        <taxon>Bacteria</taxon>
        <taxon>Pseudomonadati</taxon>
        <taxon>Planctomycetota</taxon>
        <taxon>Planctomycetia</taxon>
        <taxon>Planctomycetales</taxon>
        <taxon>Planctomycetaceae</taxon>
        <taxon>Fuerstiella</taxon>
    </lineage>
</organism>
<protein>
    <submittedName>
        <fullName evidence="2">Uncharacterized protein</fullName>
    </submittedName>
</protein>
<feature type="transmembrane region" description="Helical" evidence="1">
    <location>
        <begin position="108"/>
        <end position="133"/>
    </location>
</feature>
<keyword evidence="3" id="KW-1185">Reference proteome</keyword>
<dbReference type="Proteomes" id="UP000187735">
    <property type="component" value="Chromosome"/>
</dbReference>
<accession>A0A1P8WQP5</accession>
<dbReference type="AlphaFoldDB" id="A0A1P8WQP5"/>
<feature type="transmembrane region" description="Helical" evidence="1">
    <location>
        <begin position="76"/>
        <end position="96"/>
    </location>
</feature>
<keyword evidence="1" id="KW-0472">Membrane</keyword>
<dbReference type="Gene3D" id="3.90.320.10">
    <property type="match status" value="1"/>
</dbReference>
<dbReference type="EMBL" id="CP017641">
    <property type="protein sequence ID" value="APZ96369.1"/>
    <property type="molecule type" value="Genomic_DNA"/>
</dbReference>
<gene>
    <name evidence="2" type="ORF">Fuma_06038</name>
</gene>
<dbReference type="KEGG" id="fmr:Fuma_06038"/>
<evidence type="ECO:0000313" key="2">
    <source>
        <dbReference type="EMBL" id="APZ96369.1"/>
    </source>
</evidence>
<evidence type="ECO:0000313" key="3">
    <source>
        <dbReference type="Proteomes" id="UP000187735"/>
    </source>
</evidence>
<keyword evidence="1" id="KW-1133">Transmembrane helix</keyword>
<dbReference type="InterPro" id="IPR011604">
    <property type="entry name" value="PDDEXK-like_dom_sf"/>
</dbReference>
<evidence type="ECO:0000256" key="1">
    <source>
        <dbReference type="SAM" id="Phobius"/>
    </source>
</evidence>
<reference evidence="2 3" key="1">
    <citation type="journal article" date="2016" name="Front. Microbiol.">
        <title>Fuerstia marisgermanicae gen. nov., sp. nov., an Unusual Member of the Phylum Planctomycetes from the German Wadden Sea.</title>
        <authorList>
            <person name="Kohn T."/>
            <person name="Heuer A."/>
            <person name="Jogler M."/>
            <person name="Vollmers J."/>
            <person name="Boedeker C."/>
            <person name="Bunk B."/>
            <person name="Rast P."/>
            <person name="Borchert D."/>
            <person name="Glockner I."/>
            <person name="Freese H.M."/>
            <person name="Klenk H.P."/>
            <person name="Overmann J."/>
            <person name="Kaster A.K."/>
            <person name="Rohde M."/>
            <person name="Wiegand S."/>
            <person name="Jogler C."/>
        </authorList>
    </citation>
    <scope>NUCLEOTIDE SEQUENCE [LARGE SCALE GENOMIC DNA]</scope>
    <source>
        <strain evidence="2 3">NH11</strain>
    </source>
</reference>